<comment type="caution">
    <text evidence="2">The sequence shown here is derived from an EMBL/GenBank/DDBJ whole genome shotgun (WGS) entry which is preliminary data.</text>
</comment>
<gene>
    <name evidence="2" type="ORF">SDC9_163625</name>
</gene>
<accession>A0A645FPD2</accession>
<feature type="region of interest" description="Disordered" evidence="1">
    <location>
        <begin position="49"/>
        <end position="81"/>
    </location>
</feature>
<dbReference type="EMBL" id="VSSQ01063215">
    <property type="protein sequence ID" value="MPN16287.1"/>
    <property type="molecule type" value="Genomic_DNA"/>
</dbReference>
<protein>
    <submittedName>
        <fullName evidence="2">Uncharacterized protein</fullName>
    </submittedName>
</protein>
<organism evidence="2">
    <name type="scientific">bioreactor metagenome</name>
    <dbReference type="NCBI Taxonomy" id="1076179"/>
    <lineage>
        <taxon>unclassified sequences</taxon>
        <taxon>metagenomes</taxon>
        <taxon>ecological metagenomes</taxon>
    </lineage>
</organism>
<reference evidence="2" key="1">
    <citation type="submission" date="2019-08" db="EMBL/GenBank/DDBJ databases">
        <authorList>
            <person name="Kucharzyk K."/>
            <person name="Murdoch R.W."/>
            <person name="Higgins S."/>
            <person name="Loffler F."/>
        </authorList>
    </citation>
    <scope>NUCLEOTIDE SEQUENCE</scope>
</reference>
<feature type="region of interest" description="Disordered" evidence="1">
    <location>
        <begin position="1"/>
        <end position="33"/>
    </location>
</feature>
<dbReference type="AlphaFoldDB" id="A0A645FPD2"/>
<name>A0A645FPD2_9ZZZZ</name>
<evidence type="ECO:0000256" key="1">
    <source>
        <dbReference type="SAM" id="MobiDB-lite"/>
    </source>
</evidence>
<sequence>MGQRGREGGADGFLQGVRDAVPVRSDGDRRPGGHIIRQARCLYGCQRPSGNRGRGCPHNQTEGPEGDIRRRQRFTRRPCGT</sequence>
<proteinExistence type="predicted"/>
<feature type="compositionally biased region" description="Basic residues" evidence="1">
    <location>
        <begin position="70"/>
        <end position="81"/>
    </location>
</feature>
<evidence type="ECO:0000313" key="2">
    <source>
        <dbReference type="EMBL" id="MPN16287.1"/>
    </source>
</evidence>